<feature type="transmembrane region" description="Helical" evidence="2">
    <location>
        <begin position="327"/>
        <end position="348"/>
    </location>
</feature>
<feature type="transmembrane region" description="Helical" evidence="2">
    <location>
        <begin position="269"/>
        <end position="289"/>
    </location>
</feature>
<feature type="transmembrane region" description="Helical" evidence="2">
    <location>
        <begin position="198"/>
        <end position="222"/>
    </location>
</feature>
<feature type="transmembrane region" description="Helical" evidence="2">
    <location>
        <begin position="60"/>
        <end position="82"/>
    </location>
</feature>
<feature type="transmembrane region" description="Helical" evidence="2">
    <location>
        <begin position="134"/>
        <end position="155"/>
    </location>
</feature>
<evidence type="ECO:0000313" key="3">
    <source>
        <dbReference type="EMBL" id="KJL26845.1"/>
    </source>
</evidence>
<comment type="caution">
    <text evidence="3">The sequence shown here is derived from an EMBL/GenBank/DDBJ whole genome shotgun (WGS) entry which is preliminary data.</text>
</comment>
<dbReference type="Pfam" id="PF06197">
    <property type="entry name" value="DUF998"/>
    <property type="match status" value="1"/>
</dbReference>
<feature type="transmembrane region" description="Helical" evidence="2">
    <location>
        <begin position="234"/>
        <end position="257"/>
    </location>
</feature>
<dbReference type="Proteomes" id="UP000033725">
    <property type="component" value="Unassembled WGS sequence"/>
</dbReference>
<dbReference type="AlphaFoldDB" id="A0A0F0L3B0"/>
<name>A0A0F0L3B0_9MICO</name>
<evidence type="ECO:0000313" key="4">
    <source>
        <dbReference type="Proteomes" id="UP000033725"/>
    </source>
</evidence>
<protein>
    <recommendedName>
        <fullName evidence="5">DUF998 domain-containing protein</fullName>
    </recommendedName>
</protein>
<feature type="transmembrane region" description="Helical" evidence="2">
    <location>
        <begin position="28"/>
        <end position="48"/>
    </location>
</feature>
<sequence>MDGVPRVGDACLHGRMEEDAKLRAETRAVWATVLCFVLAAVAGMAVLGGESRPLTGEGALAMPAAVVAGVIAAGAFLTSTLMHRRRETASMPRWQAVVSDLSTGALTIAFGAVTVMGVLLAAEVLAAGLQGLRLAAVGGGVLTGVAAAVGGRFAFGAGVDLRTSDLAALLFGFLVIGTLFAMVTAADPRWWERNFSQLGVGWAFNGTLVVAGLLVATVGSYIGRDLHRLLGDVALSRIAVVVALWAAAGIALAAVGLLPLHRVPVPHDIAAFGALVLFAAAAATTVARIPGRPRALSITSIGVGLLVVIAVALWVLFGLYSTTAVEAIVVGLGLLWMATLVRVLAILVPRGSRPSGQPQLMRALAESGHHADSGSFRADRPESA</sequence>
<evidence type="ECO:0000256" key="1">
    <source>
        <dbReference type="SAM" id="MobiDB-lite"/>
    </source>
</evidence>
<feature type="transmembrane region" description="Helical" evidence="2">
    <location>
        <begin position="301"/>
        <end position="321"/>
    </location>
</feature>
<dbReference type="PATRIC" id="fig|82380.10.peg.104"/>
<feature type="transmembrane region" description="Helical" evidence="2">
    <location>
        <begin position="103"/>
        <end position="122"/>
    </location>
</feature>
<keyword evidence="2" id="KW-1133">Transmembrane helix</keyword>
<dbReference type="InterPro" id="IPR009339">
    <property type="entry name" value="DUF998"/>
</dbReference>
<organism evidence="3 4">
    <name type="scientific">Microbacterium oxydans</name>
    <dbReference type="NCBI Taxonomy" id="82380"/>
    <lineage>
        <taxon>Bacteria</taxon>
        <taxon>Bacillati</taxon>
        <taxon>Actinomycetota</taxon>
        <taxon>Actinomycetes</taxon>
        <taxon>Micrococcales</taxon>
        <taxon>Microbacteriaceae</taxon>
        <taxon>Microbacterium</taxon>
    </lineage>
</organism>
<keyword evidence="2" id="KW-0812">Transmembrane</keyword>
<dbReference type="EMBL" id="JYIV01000008">
    <property type="protein sequence ID" value="KJL26845.1"/>
    <property type="molecule type" value="Genomic_DNA"/>
</dbReference>
<feature type="transmembrane region" description="Helical" evidence="2">
    <location>
        <begin position="167"/>
        <end position="186"/>
    </location>
</feature>
<feature type="compositionally biased region" description="Basic and acidic residues" evidence="1">
    <location>
        <begin position="367"/>
        <end position="384"/>
    </location>
</feature>
<evidence type="ECO:0008006" key="5">
    <source>
        <dbReference type="Google" id="ProtNLM"/>
    </source>
</evidence>
<evidence type="ECO:0000256" key="2">
    <source>
        <dbReference type="SAM" id="Phobius"/>
    </source>
</evidence>
<reference evidence="3 4" key="1">
    <citation type="submission" date="2015-02" db="EMBL/GenBank/DDBJ databases">
        <title>Draft genome sequences of ten Microbacterium spp. with emphasis on heavy metal contaminated environments.</title>
        <authorList>
            <person name="Corretto E."/>
        </authorList>
    </citation>
    <scope>NUCLEOTIDE SEQUENCE [LARGE SCALE GENOMIC DNA]</scope>
    <source>
        <strain evidence="3 4">BEL163</strain>
    </source>
</reference>
<gene>
    <name evidence="3" type="ORF">RN51_00106</name>
</gene>
<keyword evidence="2" id="KW-0472">Membrane</keyword>
<proteinExistence type="predicted"/>
<feature type="region of interest" description="Disordered" evidence="1">
    <location>
        <begin position="362"/>
        <end position="384"/>
    </location>
</feature>
<accession>A0A0F0L3B0</accession>